<dbReference type="PROSITE" id="PS00211">
    <property type="entry name" value="ABC_TRANSPORTER_1"/>
    <property type="match status" value="1"/>
</dbReference>
<dbReference type="Gene3D" id="2.40.50.140">
    <property type="entry name" value="Nucleic acid-binding proteins"/>
    <property type="match status" value="1"/>
</dbReference>
<dbReference type="PROSITE" id="PS50893">
    <property type="entry name" value="ABC_TRANSPORTER_2"/>
    <property type="match status" value="1"/>
</dbReference>
<keyword evidence="2" id="KW-1003">Cell membrane</keyword>
<evidence type="ECO:0000259" key="7">
    <source>
        <dbReference type="PROSITE" id="PS50893"/>
    </source>
</evidence>
<dbReference type="InterPro" id="IPR003593">
    <property type="entry name" value="AAA+_ATPase"/>
</dbReference>
<keyword evidence="5" id="KW-1278">Translocase</keyword>
<dbReference type="InterPro" id="IPR012340">
    <property type="entry name" value="NA-bd_OB-fold"/>
</dbReference>
<sequence length="360" mass="40342">MANVNLKDITKIYPGNYKAVDRINLEIRDREFMVLVGPSGCGKTTTLRMIAGLESITDGQLLIDGESVNDVASKDRNVAMVFQNYALFPHMTIYENIAFGLKRHKMPDTMIKQAIKRAAEVLNIEELMDRKPDQLSGGQKQRVALGRAMVMKPSVFLMDEPLSNLDAKLRVQMRTELIKLHQELNATFIYVTHDQTEAMTMGTRICVIRNGVIQQVDHPKAIYDHPANAFVASFIGTPQINLLSAILKRDERSDFLVMDGLRLQLPKRLRDSDTFIGKAVTVGIRPEAIALSSNGRHSDFKIQVIEMLGSDMNVHLVHEQMTVVAKLPANGHYEKGMMFCLEIDPACIHLFDPVTGIAIK</sequence>
<feature type="domain" description="ABC transporter" evidence="7">
    <location>
        <begin position="4"/>
        <end position="235"/>
    </location>
</feature>
<dbReference type="Gene3D" id="2.40.50.100">
    <property type="match status" value="1"/>
</dbReference>
<evidence type="ECO:0000256" key="4">
    <source>
        <dbReference type="ARBA" id="ARBA00022840"/>
    </source>
</evidence>
<accession>A0ABS5PNW5</accession>
<dbReference type="Gene3D" id="3.40.50.300">
    <property type="entry name" value="P-loop containing nucleotide triphosphate hydrolases"/>
    <property type="match status" value="1"/>
</dbReference>
<proteinExistence type="predicted"/>
<dbReference type="InterPro" id="IPR017871">
    <property type="entry name" value="ABC_transporter-like_CS"/>
</dbReference>
<dbReference type="InterPro" id="IPR008995">
    <property type="entry name" value="Mo/tungstate-bd_C_term_dom"/>
</dbReference>
<dbReference type="SMART" id="SM00382">
    <property type="entry name" value="AAA"/>
    <property type="match status" value="1"/>
</dbReference>
<dbReference type="EMBL" id="JAHBCL010000007">
    <property type="protein sequence ID" value="MBS7526069.1"/>
    <property type="molecule type" value="Genomic_DNA"/>
</dbReference>
<name>A0ABS5PNW5_9FIRM</name>
<evidence type="ECO:0000256" key="2">
    <source>
        <dbReference type="ARBA" id="ARBA00022475"/>
    </source>
</evidence>
<keyword evidence="6" id="KW-0472">Membrane</keyword>
<dbReference type="InterPro" id="IPR040582">
    <property type="entry name" value="OB_MalK-like"/>
</dbReference>
<evidence type="ECO:0000256" key="1">
    <source>
        <dbReference type="ARBA" id="ARBA00022448"/>
    </source>
</evidence>
<comment type="caution">
    <text evidence="8">The sequence shown here is derived from an EMBL/GenBank/DDBJ whole genome shotgun (WGS) entry which is preliminary data.</text>
</comment>
<dbReference type="SUPFAM" id="SSF50331">
    <property type="entry name" value="MOP-like"/>
    <property type="match status" value="1"/>
</dbReference>
<dbReference type="Pfam" id="PF17912">
    <property type="entry name" value="OB_MalK"/>
    <property type="match status" value="1"/>
</dbReference>
<dbReference type="GO" id="GO:0005524">
    <property type="term" value="F:ATP binding"/>
    <property type="evidence" value="ECO:0007669"/>
    <property type="project" value="UniProtKB-KW"/>
</dbReference>
<dbReference type="SUPFAM" id="SSF52540">
    <property type="entry name" value="P-loop containing nucleoside triphosphate hydrolases"/>
    <property type="match status" value="1"/>
</dbReference>
<dbReference type="Proteomes" id="UP000746471">
    <property type="component" value="Unassembled WGS sequence"/>
</dbReference>
<keyword evidence="1" id="KW-0813">Transport</keyword>
<dbReference type="Pfam" id="PF00005">
    <property type="entry name" value="ABC_tran"/>
    <property type="match status" value="1"/>
</dbReference>
<dbReference type="CDD" id="cd03301">
    <property type="entry name" value="ABC_MalK_N"/>
    <property type="match status" value="1"/>
</dbReference>
<evidence type="ECO:0000313" key="8">
    <source>
        <dbReference type="EMBL" id="MBS7526069.1"/>
    </source>
</evidence>
<keyword evidence="3" id="KW-0547">Nucleotide-binding</keyword>
<evidence type="ECO:0000256" key="3">
    <source>
        <dbReference type="ARBA" id="ARBA00022741"/>
    </source>
</evidence>
<organism evidence="8 9">
    <name type="scientific">Fusibacter paucivorans</name>
    <dbReference type="NCBI Taxonomy" id="76009"/>
    <lineage>
        <taxon>Bacteria</taxon>
        <taxon>Bacillati</taxon>
        <taxon>Bacillota</taxon>
        <taxon>Clostridia</taxon>
        <taxon>Eubacteriales</taxon>
        <taxon>Eubacteriales Family XII. Incertae Sedis</taxon>
        <taxon>Fusibacter</taxon>
    </lineage>
</organism>
<dbReference type="PANTHER" id="PTHR43875">
    <property type="entry name" value="MALTODEXTRIN IMPORT ATP-BINDING PROTEIN MSMX"/>
    <property type="match status" value="1"/>
</dbReference>
<protein>
    <submittedName>
        <fullName evidence="8">Sn-glycerol-3-phosphate ABC transporter ATP-binding protein UgpC</fullName>
    </submittedName>
</protein>
<gene>
    <name evidence="8" type="primary">ugpC</name>
    <name evidence="8" type="ORF">KHM83_05235</name>
</gene>
<evidence type="ECO:0000313" key="9">
    <source>
        <dbReference type="Proteomes" id="UP000746471"/>
    </source>
</evidence>
<dbReference type="InterPro" id="IPR027417">
    <property type="entry name" value="P-loop_NTPase"/>
</dbReference>
<dbReference type="NCBIfam" id="NF008653">
    <property type="entry name" value="PRK11650.1"/>
    <property type="match status" value="1"/>
</dbReference>
<dbReference type="InterPro" id="IPR015855">
    <property type="entry name" value="ABC_transpr_MalK-like"/>
</dbReference>
<keyword evidence="9" id="KW-1185">Reference proteome</keyword>
<keyword evidence="4 8" id="KW-0067">ATP-binding</keyword>
<evidence type="ECO:0000256" key="5">
    <source>
        <dbReference type="ARBA" id="ARBA00022967"/>
    </source>
</evidence>
<dbReference type="InterPro" id="IPR003439">
    <property type="entry name" value="ABC_transporter-like_ATP-bd"/>
</dbReference>
<dbReference type="InterPro" id="IPR047641">
    <property type="entry name" value="ABC_transpr_MalK/UgpC-like"/>
</dbReference>
<evidence type="ECO:0000256" key="6">
    <source>
        <dbReference type="ARBA" id="ARBA00023136"/>
    </source>
</evidence>
<dbReference type="RefSeq" id="WP_213235854.1">
    <property type="nucleotide sequence ID" value="NZ_JAHBCL010000007.1"/>
</dbReference>
<reference evidence="8 9" key="1">
    <citation type="submission" date="2021-05" db="EMBL/GenBank/DDBJ databases">
        <title>Fusibacter ferrireducens sp. nov., an anaerobic, sulfur- and Fe-reducing bacterium isolated from the mangrove sediment.</title>
        <authorList>
            <person name="Qiu D."/>
        </authorList>
    </citation>
    <scope>NUCLEOTIDE SEQUENCE [LARGE SCALE GENOMIC DNA]</scope>
    <source>
        <strain evidence="8 9">DSM 12116</strain>
    </source>
</reference>
<dbReference type="PANTHER" id="PTHR43875:SF15">
    <property type="entry name" value="TREHALOSE IMPORT ATP-BINDING PROTEIN SUGC"/>
    <property type="match status" value="1"/>
</dbReference>